<dbReference type="KEGG" id="step:IC006_0289"/>
<dbReference type="EMBL" id="AP018930">
    <property type="protein sequence ID" value="BBG25767.1"/>
    <property type="molecule type" value="Genomic_DNA"/>
</dbReference>
<reference evidence="2 4" key="2">
    <citation type="journal article" date="2020" name="Int. J. Syst. Evol. Microbiol.">
        <title>Sulfuracidifex tepidarius gen. nov., sp. nov. and transfer of Sulfolobus metallicus Huber and Stetter 1992 to the genus Sulfuracidifex as Sulfuracidifex metallicus comb. nov.</title>
        <authorList>
            <person name="Itoh T."/>
            <person name="Miura T."/>
            <person name="Sakai H.D."/>
            <person name="Kato S."/>
            <person name="Ohkuma M."/>
            <person name="Takashina T."/>
        </authorList>
    </citation>
    <scope>NUCLEOTIDE SEQUENCE [LARGE SCALE GENOMIC DNA]</scope>
    <source>
        <strain evidence="2 4">IC-006</strain>
        <strain evidence="3">IC-007</strain>
    </source>
</reference>
<evidence type="ECO:0000313" key="3">
    <source>
        <dbReference type="EMBL" id="BBG25767.1"/>
    </source>
</evidence>
<name>A0A510DS70_9CREN</name>
<feature type="transmembrane region" description="Helical" evidence="1">
    <location>
        <begin position="126"/>
        <end position="146"/>
    </location>
</feature>
<proteinExistence type="predicted"/>
<evidence type="ECO:0000313" key="5">
    <source>
        <dbReference type="Proteomes" id="UP000325030"/>
    </source>
</evidence>
<evidence type="ECO:0000313" key="4">
    <source>
        <dbReference type="Proteomes" id="UP000322983"/>
    </source>
</evidence>
<gene>
    <name evidence="2" type="ORF">IC006_0289</name>
    <name evidence="3" type="ORF">IC007_0272</name>
</gene>
<evidence type="ECO:0000256" key="1">
    <source>
        <dbReference type="SAM" id="Phobius"/>
    </source>
</evidence>
<dbReference type="EMBL" id="AP018929">
    <property type="protein sequence ID" value="BBG23005.1"/>
    <property type="molecule type" value="Genomic_DNA"/>
</dbReference>
<sequence length="149" mass="15934">MVKMRRKAKMLSSIALIAIGVALIAFSVSSSSFTSISNEVNVPANSSFPIKYPSDSQVIISLNSTTPLSVSMLPPGATSENDSIVYVYCFISSSGGEILVHNINNASSTIYYDVQYAHSSTVGKEYSFVAGIVCLGFGVLAVIFFLTRR</sequence>
<dbReference type="Proteomes" id="UP000322983">
    <property type="component" value="Chromosome"/>
</dbReference>
<dbReference type="Proteomes" id="UP000325030">
    <property type="component" value="Chromosome"/>
</dbReference>
<keyword evidence="1" id="KW-0812">Transmembrane</keyword>
<accession>A0A510E006</accession>
<keyword evidence="1" id="KW-0472">Membrane</keyword>
<organism evidence="2 4">
    <name type="scientific">Sulfuracidifex tepidarius</name>
    <dbReference type="NCBI Taxonomy" id="1294262"/>
    <lineage>
        <taxon>Archaea</taxon>
        <taxon>Thermoproteota</taxon>
        <taxon>Thermoprotei</taxon>
        <taxon>Sulfolobales</taxon>
        <taxon>Sulfolobaceae</taxon>
        <taxon>Sulfuracidifex</taxon>
    </lineage>
</organism>
<dbReference type="AlphaFoldDB" id="A0A510DS70"/>
<reference evidence="5" key="1">
    <citation type="submission" date="2018-09" db="EMBL/GenBank/DDBJ databases">
        <title>Complete Genome Sequencing of Sulfolobus sp. JCM 16834.</title>
        <authorList>
            <person name="Kato S."/>
            <person name="Itoh T."/>
            <person name="Ohkuma M."/>
        </authorList>
    </citation>
    <scope>NUCLEOTIDE SEQUENCE [LARGE SCALE GENOMIC DNA]</scope>
    <source>
        <strain evidence="5">IC-007</strain>
    </source>
</reference>
<keyword evidence="1" id="KW-1133">Transmembrane helix</keyword>
<evidence type="ECO:0000313" key="2">
    <source>
        <dbReference type="EMBL" id="BBG23005.1"/>
    </source>
</evidence>
<keyword evidence="4" id="KW-1185">Reference proteome</keyword>
<accession>A0A510DS70</accession>
<protein>
    <submittedName>
        <fullName evidence="2">Uncharacterized protein</fullName>
    </submittedName>
</protein>